<feature type="compositionally biased region" description="Low complexity" evidence="1">
    <location>
        <begin position="167"/>
        <end position="182"/>
    </location>
</feature>
<evidence type="ECO:0000256" key="1">
    <source>
        <dbReference type="SAM" id="MobiDB-lite"/>
    </source>
</evidence>
<evidence type="ECO:0000313" key="2">
    <source>
        <dbReference type="EnsemblMetazoa" id="Aqu2.1.44621_001"/>
    </source>
</evidence>
<protein>
    <submittedName>
        <fullName evidence="2">Uncharacterized protein</fullName>
    </submittedName>
</protein>
<accession>A0A1X7VXJ9</accession>
<organism evidence="2">
    <name type="scientific">Amphimedon queenslandica</name>
    <name type="common">Sponge</name>
    <dbReference type="NCBI Taxonomy" id="400682"/>
    <lineage>
        <taxon>Eukaryota</taxon>
        <taxon>Metazoa</taxon>
        <taxon>Porifera</taxon>
        <taxon>Demospongiae</taxon>
        <taxon>Heteroscleromorpha</taxon>
        <taxon>Haplosclerida</taxon>
        <taxon>Niphatidae</taxon>
        <taxon>Amphimedon</taxon>
    </lineage>
</organism>
<dbReference type="EnsemblMetazoa" id="Aqu2.1.44621_001">
    <property type="protein sequence ID" value="Aqu2.1.44621_001"/>
    <property type="gene ID" value="Aqu2.1.44621"/>
</dbReference>
<sequence length="229" mass="24521">MVVQQCKIDLQPGGGRKFIQSVTFEIGNCILSTDNQLDNVCPDWTTAAPGTESFVKIGFDYGRSVTGEELHVDLVSYEEEGETTLHLKELGLDEYDIAGVITPPSSPSAPTDTIATLRPPLFSPITCTDGNAVCTNGTTTCTPPGIDTTTTTITTTTTPLPTPPSLSPVISSTPDTSPTTPTRDLQSLDMPPVTPGHMRNALKLRSMGGDVTTVHPDFHESMKSKWEEL</sequence>
<feature type="region of interest" description="Disordered" evidence="1">
    <location>
        <begin position="154"/>
        <end position="193"/>
    </location>
</feature>
<dbReference type="InParanoid" id="A0A1X7VXJ9"/>
<reference evidence="2" key="1">
    <citation type="submission" date="2017-05" db="UniProtKB">
        <authorList>
            <consortium name="EnsemblMetazoa"/>
        </authorList>
    </citation>
    <scope>IDENTIFICATION</scope>
</reference>
<name>A0A1X7VXJ9_AMPQE</name>
<dbReference type="AlphaFoldDB" id="A0A1X7VXJ9"/>
<proteinExistence type="predicted"/>